<dbReference type="Pfam" id="PF04082">
    <property type="entry name" value="Fungal_trans"/>
    <property type="match status" value="1"/>
</dbReference>
<protein>
    <recommendedName>
        <fullName evidence="7">Xylanolytic transcriptional activator regulatory domain-containing protein</fullName>
    </recommendedName>
</protein>
<keyword evidence="5" id="KW-0804">Transcription</keyword>
<dbReference type="InterPro" id="IPR036864">
    <property type="entry name" value="Zn2-C6_fun-type_DNA-bd_sf"/>
</dbReference>
<name>G0S4Y4_CHATD</name>
<dbReference type="eggNOG" id="ENOG502SH49">
    <property type="taxonomic scope" value="Eukaryota"/>
</dbReference>
<dbReference type="AlphaFoldDB" id="G0S4Y4"/>
<evidence type="ECO:0000256" key="5">
    <source>
        <dbReference type="ARBA" id="ARBA00023163"/>
    </source>
</evidence>
<dbReference type="Proteomes" id="UP000008066">
    <property type="component" value="Unassembled WGS sequence"/>
</dbReference>
<dbReference type="HOGENOM" id="CLU_011017_3_1_1"/>
<sequence>MPLHDSRQQCIHMGPFNLAQAAQGNQDSCLEPHVKNVEKESFDVGDRQRPQCGTCADAGIVCEINNNRLARGPKKGDLKALRNRIALERRLSIEYSEDGLNGGTGDSETLPATTERPGVGTTFATPATCSSDSGSPILASPTHAPQHASLWERELHVQIPPLTPVTPASMMAFPALKFPPTPQSPVVNTFQIVDDLMKTDLDQLYFDRVHPNIPIFNQSQYFSRSRQSPASDAPNYMLCLQYCMWTLAMALSSQFESYRELFYTEAKQMLEGIDLTDDDFRPVQIEQVQSWLLIAFYEFARCGHRRACISAGRAFRLAQMARLHEVDNPDELVDEDPIQKEERRRTFWVAYCLDRLICMSNRAPLTLTEDVIAESAATQASSKAHEQIGYFKANIFLPLAVYLAASYIKAKKKESLQFGGLPSPTMDLADPDLMASEFQCCVDVLRKTQSFNNLARENLAALESHDVAGTGTL</sequence>
<dbReference type="PANTHER" id="PTHR47338:SF3">
    <property type="entry name" value="C6 FINGER DOMAIN TRANSCRIPTION FACTOR DBAA-RELATED"/>
    <property type="match status" value="1"/>
</dbReference>
<evidence type="ECO:0000256" key="3">
    <source>
        <dbReference type="ARBA" id="ARBA00023015"/>
    </source>
</evidence>
<dbReference type="GO" id="GO:0005634">
    <property type="term" value="C:nucleus"/>
    <property type="evidence" value="ECO:0007669"/>
    <property type="project" value="UniProtKB-SubCell"/>
</dbReference>
<keyword evidence="3" id="KW-0805">Transcription regulation</keyword>
<dbReference type="EMBL" id="GL988041">
    <property type="protein sequence ID" value="EGS21355.1"/>
    <property type="molecule type" value="Genomic_DNA"/>
</dbReference>
<evidence type="ECO:0000259" key="7">
    <source>
        <dbReference type="Pfam" id="PF04082"/>
    </source>
</evidence>
<dbReference type="CDD" id="cd12148">
    <property type="entry name" value="fungal_TF_MHR"/>
    <property type="match status" value="1"/>
</dbReference>
<comment type="subcellular location">
    <subcellularLocation>
        <location evidence="1">Nucleus</location>
    </subcellularLocation>
</comment>
<dbReference type="InterPro" id="IPR007219">
    <property type="entry name" value="XnlR_reg_dom"/>
</dbReference>
<dbReference type="GO" id="GO:0008270">
    <property type="term" value="F:zinc ion binding"/>
    <property type="evidence" value="ECO:0007669"/>
    <property type="project" value="InterPro"/>
</dbReference>
<organism evidence="9">
    <name type="scientific">Chaetomium thermophilum (strain DSM 1495 / CBS 144.50 / IMI 039719)</name>
    <name type="common">Thermochaetoides thermophila</name>
    <dbReference type="NCBI Taxonomy" id="759272"/>
    <lineage>
        <taxon>Eukaryota</taxon>
        <taxon>Fungi</taxon>
        <taxon>Dikarya</taxon>
        <taxon>Ascomycota</taxon>
        <taxon>Pezizomycotina</taxon>
        <taxon>Sordariomycetes</taxon>
        <taxon>Sordariomycetidae</taxon>
        <taxon>Sordariales</taxon>
        <taxon>Chaetomiaceae</taxon>
        <taxon>Thermochaetoides</taxon>
    </lineage>
</organism>
<dbReference type="PANTHER" id="PTHR47338">
    <property type="entry name" value="ZN(II)2CYS6 TRANSCRIPTION FACTOR (EUROFUNG)-RELATED"/>
    <property type="match status" value="1"/>
</dbReference>
<dbReference type="InterPro" id="IPR050815">
    <property type="entry name" value="TF_fung"/>
</dbReference>
<keyword evidence="4" id="KW-0238">DNA-binding</keyword>
<dbReference type="GO" id="GO:0000981">
    <property type="term" value="F:DNA-binding transcription factor activity, RNA polymerase II-specific"/>
    <property type="evidence" value="ECO:0007669"/>
    <property type="project" value="InterPro"/>
</dbReference>
<evidence type="ECO:0000256" key="6">
    <source>
        <dbReference type="ARBA" id="ARBA00023242"/>
    </source>
</evidence>
<keyword evidence="6" id="KW-0539">Nucleus</keyword>
<proteinExistence type="predicted"/>
<dbReference type="GeneID" id="18257248"/>
<dbReference type="OMA" id="LMASEFQ"/>
<keyword evidence="9" id="KW-1185">Reference proteome</keyword>
<dbReference type="Gene3D" id="4.10.240.10">
    <property type="entry name" value="Zn(2)-C6 fungal-type DNA-binding domain"/>
    <property type="match status" value="1"/>
</dbReference>
<dbReference type="GO" id="GO:0006351">
    <property type="term" value="P:DNA-templated transcription"/>
    <property type="evidence" value="ECO:0007669"/>
    <property type="project" value="InterPro"/>
</dbReference>
<evidence type="ECO:0000256" key="4">
    <source>
        <dbReference type="ARBA" id="ARBA00023125"/>
    </source>
</evidence>
<dbReference type="GO" id="GO:0003677">
    <property type="term" value="F:DNA binding"/>
    <property type="evidence" value="ECO:0007669"/>
    <property type="project" value="UniProtKB-KW"/>
</dbReference>
<dbReference type="KEGG" id="cthr:CTHT_0032100"/>
<keyword evidence="2" id="KW-0479">Metal-binding</keyword>
<gene>
    <name evidence="8" type="ORF">CTHT_0032100</name>
</gene>
<dbReference type="RefSeq" id="XP_006693651.1">
    <property type="nucleotide sequence ID" value="XM_006693588.1"/>
</dbReference>
<feature type="domain" description="Xylanolytic transcriptional activator regulatory" evidence="7">
    <location>
        <begin position="203"/>
        <end position="371"/>
    </location>
</feature>
<evidence type="ECO:0000256" key="1">
    <source>
        <dbReference type="ARBA" id="ARBA00004123"/>
    </source>
</evidence>
<accession>G0S4Y4</accession>
<dbReference type="OrthoDB" id="3037908at2759"/>
<reference evidence="8 9" key="1">
    <citation type="journal article" date="2011" name="Cell">
        <title>Insight into structure and assembly of the nuclear pore complex by utilizing the genome of a eukaryotic thermophile.</title>
        <authorList>
            <person name="Amlacher S."/>
            <person name="Sarges P."/>
            <person name="Flemming D."/>
            <person name="van Noort V."/>
            <person name="Kunze R."/>
            <person name="Devos D.P."/>
            <person name="Arumugam M."/>
            <person name="Bork P."/>
            <person name="Hurt E."/>
        </authorList>
    </citation>
    <scope>NUCLEOTIDE SEQUENCE [LARGE SCALE GENOMIC DNA]</scope>
    <source>
        <strain evidence="9">DSM 1495 / CBS 144.50 / IMI 039719</strain>
    </source>
</reference>
<evidence type="ECO:0000256" key="2">
    <source>
        <dbReference type="ARBA" id="ARBA00022723"/>
    </source>
</evidence>
<evidence type="ECO:0000313" key="9">
    <source>
        <dbReference type="Proteomes" id="UP000008066"/>
    </source>
</evidence>
<evidence type="ECO:0000313" key="8">
    <source>
        <dbReference type="EMBL" id="EGS21355.1"/>
    </source>
</evidence>